<feature type="compositionally biased region" description="Polar residues" evidence="5">
    <location>
        <begin position="221"/>
        <end position="249"/>
    </location>
</feature>
<protein>
    <submittedName>
        <fullName evidence="6">Myeloid leukemia factor</fullName>
    </submittedName>
</protein>
<evidence type="ECO:0000256" key="1">
    <source>
        <dbReference type="ARBA" id="ARBA00004496"/>
    </source>
</evidence>
<reference evidence="6 7" key="1">
    <citation type="submission" date="2015-07" db="EMBL/GenBank/DDBJ databases">
        <title>The genome of Melipona quadrifasciata.</title>
        <authorList>
            <person name="Pan H."/>
            <person name="Kapheim K."/>
        </authorList>
    </citation>
    <scope>NUCLEOTIDE SEQUENCE [LARGE SCALE GENOMIC DNA]</scope>
    <source>
        <strain evidence="6">0111107301</strain>
        <tissue evidence="6">Whole body</tissue>
    </source>
</reference>
<keyword evidence="4" id="KW-0597">Phosphoprotein</keyword>
<comment type="subcellular location">
    <subcellularLocation>
        <location evidence="1">Cytoplasm</location>
    </subcellularLocation>
</comment>
<dbReference type="OrthoDB" id="8707547at2759"/>
<proteinExistence type="inferred from homology"/>
<feature type="region of interest" description="Disordered" evidence="5">
    <location>
        <begin position="196"/>
        <end position="263"/>
    </location>
</feature>
<comment type="similarity">
    <text evidence="2">Belongs to the MLF family.</text>
</comment>
<dbReference type="Pfam" id="PF10248">
    <property type="entry name" value="Mlf1IP"/>
    <property type="match status" value="1"/>
</dbReference>
<organism evidence="6 7">
    <name type="scientific">Melipona quadrifasciata</name>
    <dbReference type="NCBI Taxonomy" id="166423"/>
    <lineage>
        <taxon>Eukaryota</taxon>
        <taxon>Metazoa</taxon>
        <taxon>Ecdysozoa</taxon>
        <taxon>Arthropoda</taxon>
        <taxon>Hexapoda</taxon>
        <taxon>Insecta</taxon>
        <taxon>Pterygota</taxon>
        <taxon>Neoptera</taxon>
        <taxon>Endopterygota</taxon>
        <taxon>Hymenoptera</taxon>
        <taxon>Apocrita</taxon>
        <taxon>Aculeata</taxon>
        <taxon>Apoidea</taxon>
        <taxon>Anthophila</taxon>
        <taxon>Apidae</taxon>
        <taxon>Melipona</taxon>
    </lineage>
</organism>
<evidence type="ECO:0000256" key="5">
    <source>
        <dbReference type="SAM" id="MobiDB-lite"/>
    </source>
</evidence>
<keyword evidence="7" id="KW-1185">Reference proteome</keyword>
<dbReference type="AlphaFoldDB" id="A0A0N0U6X0"/>
<dbReference type="InterPro" id="IPR019376">
    <property type="entry name" value="Myeloid_leukemia_factor"/>
</dbReference>
<evidence type="ECO:0000256" key="2">
    <source>
        <dbReference type="ARBA" id="ARBA00008332"/>
    </source>
</evidence>
<sequence>MSFFGSLMGDLNDDPIFGSHMQSMRHMNDMMTSLFNDPFGMMAHPRHNAITHANHRDRGCQDELQILPFGFPSFHNVFTNFDNMAQSTNCHSFTSKSVMTFGTDGHPQVYQATMSTTTAPGGVKETKTTVCDSRTGTKKMAIEHHIGDRAHILEREHNLHSGEQEELQEFINLDEEEAESFNNEWETRVRRYHGGNSHYSSHGHRNRSDHRQLALPDPSGSRYSNPSRWTSSRRSLKLPTSSKVNTPTYSLSSSSSNCIEDTKSASAATTTAIGNRKRKHIPDNKVCKKCHVVPDSNV</sequence>
<dbReference type="STRING" id="166423.A0A0N0U6X0"/>
<dbReference type="PANTHER" id="PTHR13105">
    <property type="entry name" value="MYELOID LEUKEMIA FACTOR"/>
    <property type="match status" value="1"/>
</dbReference>
<dbReference type="GO" id="GO:0005737">
    <property type="term" value="C:cytoplasm"/>
    <property type="evidence" value="ECO:0007669"/>
    <property type="project" value="UniProtKB-SubCell"/>
</dbReference>
<evidence type="ECO:0000256" key="4">
    <source>
        <dbReference type="ARBA" id="ARBA00022553"/>
    </source>
</evidence>
<keyword evidence="3" id="KW-0963">Cytoplasm</keyword>
<dbReference type="EMBL" id="KQ435716">
    <property type="protein sequence ID" value="KOX79028.1"/>
    <property type="molecule type" value="Genomic_DNA"/>
</dbReference>
<gene>
    <name evidence="6" type="ORF">WN51_10076</name>
</gene>
<accession>A0A0N0U6X0</accession>
<evidence type="ECO:0000313" key="7">
    <source>
        <dbReference type="Proteomes" id="UP000053105"/>
    </source>
</evidence>
<name>A0A0N0U6X0_9HYME</name>
<evidence type="ECO:0000256" key="3">
    <source>
        <dbReference type="ARBA" id="ARBA00022490"/>
    </source>
</evidence>
<dbReference type="Proteomes" id="UP000053105">
    <property type="component" value="Unassembled WGS sequence"/>
</dbReference>
<evidence type="ECO:0000313" key="6">
    <source>
        <dbReference type="EMBL" id="KOX79028.1"/>
    </source>
</evidence>